<evidence type="ECO:0000256" key="13">
    <source>
        <dbReference type="PIRSR" id="PIRSR602401-1"/>
    </source>
</evidence>
<sequence>MHAALVLPALLPLLLLALLAVLLAAACARGRSLLPDEVLELVRARRLTRDLPGPGTADLLFRALRAVDGGRGAYAFLSALCRRHAAGPAFRFCLGHVTMVYLLRREDVEFVLTSPGLTNKAVMYSALEPFVGRGLATLGGEEWRRHRKAVTPSLHLDILRHFVAAFDRHAAALATRLQQHHHGRTLDVAPLCGECANAAVLETVMSTEVPDDDAGKLAFLEALPAAQRHYMRRTARPWLLVDWVFAHSGQHGDYVRVQRILEDFTERIIREKKQAAGDDGELYRPRKRLAFLDHVLSSAEGAALSDDELAGEVKTLVAIASSSSMDTLSLFLYTVAIRQDIQERVWQEVSAVLGEDLSRPVTPEDLAHLGYTERVFKEVLRFYSVVPLFARRCPADVVLPSGVLAPRGCQLAVWLPHLHRDADAFPDPDEFDPDRFLPENCRGRHPFAYLPFSAGARNCVGQRYAMTFLKTAAAALVARLRFEVPDGGPRSPRDVPLILNVTTAVWKGTRVTVFRRT</sequence>
<keyword evidence="5 13" id="KW-0349">Heme</keyword>
<name>A0AAV7X6B5_9NEOP</name>
<evidence type="ECO:0000256" key="2">
    <source>
        <dbReference type="ARBA" id="ARBA00004174"/>
    </source>
</evidence>
<keyword evidence="6 13" id="KW-0479">Metal-binding</keyword>
<gene>
    <name evidence="16" type="ORF">ONE63_003109</name>
</gene>
<evidence type="ECO:0000256" key="5">
    <source>
        <dbReference type="ARBA" id="ARBA00022617"/>
    </source>
</evidence>
<comment type="cofactor">
    <cofactor evidence="1 13">
        <name>heme</name>
        <dbReference type="ChEBI" id="CHEBI:30413"/>
    </cofactor>
</comment>
<proteinExistence type="inferred from homology"/>
<dbReference type="GO" id="GO:0005789">
    <property type="term" value="C:endoplasmic reticulum membrane"/>
    <property type="evidence" value="ECO:0007669"/>
    <property type="project" value="UniProtKB-SubCell"/>
</dbReference>
<evidence type="ECO:0000256" key="4">
    <source>
        <dbReference type="ARBA" id="ARBA00010617"/>
    </source>
</evidence>
<dbReference type="PRINTS" id="PR00463">
    <property type="entry name" value="EP450I"/>
</dbReference>
<evidence type="ECO:0000256" key="3">
    <source>
        <dbReference type="ARBA" id="ARBA00004406"/>
    </source>
</evidence>
<dbReference type="SUPFAM" id="SSF48264">
    <property type="entry name" value="Cytochrome P450"/>
    <property type="match status" value="1"/>
</dbReference>
<dbReference type="InterPro" id="IPR050196">
    <property type="entry name" value="Cytochrome_P450_Monoox"/>
</dbReference>
<dbReference type="GO" id="GO:0004497">
    <property type="term" value="F:monooxygenase activity"/>
    <property type="evidence" value="ECO:0007669"/>
    <property type="project" value="UniProtKB-KW"/>
</dbReference>
<keyword evidence="9 14" id="KW-0560">Oxidoreductase</keyword>
<evidence type="ECO:0000256" key="12">
    <source>
        <dbReference type="ARBA" id="ARBA00023136"/>
    </source>
</evidence>
<comment type="subcellular location">
    <subcellularLocation>
        <location evidence="3">Endoplasmic reticulum membrane</location>
        <topology evidence="3">Peripheral membrane protein</topology>
    </subcellularLocation>
    <subcellularLocation>
        <location evidence="2">Microsome membrane</location>
        <topology evidence="2">Peripheral membrane protein</topology>
    </subcellularLocation>
</comment>
<organism evidence="16 17">
    <name type="scientific">Megalurothrips usitatus</name>
    <name type="common">bean blossom thrips</name>
    <dbReference type="NCBI Taxonomy" id="439358"/>
    <lineage>
        <taxon>Eukaryota</taxon>
        <taxon>Metazoa</taxon>
        <taxon>Ecdysozoa</taxon>
        <taxon>Arthropoda</taxon>
        <taxon>Hexapoda</taxon>
        <taxon>Insecta</taxon>
        <taxon>Pterygota</taxon>
        <taxon>Neoptera</taxon>
        <taxon>Paraneoptera</taxon>
        <taxon>Thysanoptera</taxon>
        <taxon>Terebrantia</taxon>
        <taxon>Thripoidea</taxon>
        <taxon>Thripidae</taxon>
        <taxon>Megalurothrips</taxon>
    </lineage>
</organism>
<keyword evidence="8" id="KW-0492">Microsome</keyword>
<evidence type="ECO:0000256" key="7">
    <source>
        <dbReference type="ARBA" id="ARBA00022824"/>
    </source>
</evidence>
<dbReference type="PANTHER" id="PTHR24291">
    <property type="entry name" value="CYTOCHROME P450 FAMILY 4"/>
    <property type="match status" value="1"/>
</dbReference>
<evidence type="ECO:0000256" key="15">
    <source>
        <dbReference type="SAM" id="SignalP"/>
    </source>
</evidence>
<evidence type="ECO:0000256" key="10">
    <source>
        <dbReference type="ARBA" id="ARBA00023004"/>
    </source>
</evidence>
<keyword evidence="10 13" id="KW-0408">Iron</keyword>
<dbReference type="AlphaFoldDB" id="A0AAV7X6B5"/>
<protein>
    <recommendedName>
        <fullName evidence="18">Cytochrome P450 4C1-like</fullName>
    </recommendedName>
</protein>
<keyword evidence="7" id="KW-0256">Endoplasmic reticulum</keyword>
<keyword evidence="12" id="KW-0472">Membrane</keyword>
<evidence type="ECO:0000313" key="16">
    <source>
        <dbReference type="EMBL" id="KAJ1521439.1"/>
    </source>
</evidence>
<evidence type="ECO:0000256" key="14">
    <source>
        <dbReference type="RuleBase" id="RU000461"/>
    </source>
</evidence>
<keyword evidence="17" id="KW-1185">Reference proteome</keyword>
<dbReference type="Proteomes" id="UP001075354">
    <property type="component" value="Chromosome 13"/>
</dbReference>
<keyword evidence="15" id="KW-0732">Signal</keyword>
<evidence type="ECO:0008006" key="18">
    <source>
        <dbReference type="Google" id="ProtNLM"/>
    </source>
</evidence>
<evidence type="ECO:0000256" key="1">
    <source>
        <dbReference type="ARBA" id="ARBA00001971"/>
    </source>
</evidence>
<evidence type="ECO:0000256" key="11">
    <source>
        <dbReference type="ARBA" id="ARBA00023033"/>
    </source>
</evidence>
<comment type="caution">
    <text evidence="16">The sequence shown here is derived from an EMBL/GenBank/DDBJ whole genome shotgun (WGS) entry which is preliminary data.</text>
</comment>
<dbReference type="InterPro" id="IPR036396">
    <property type="entry name" value="Cyt_P450_sf"/>
</dbReference>
<feature type="binding site" description="axial binding residue" evidence="13">
    <location>
        <position position="459"/>
    </location>
    <ligand>
        <name>heme</name>
        <dbReference type="ChEBI" id="CHEBI:30413"/>
    </ligand>
    <ligandPart>
        <name>Fe</name>
        <dbReference type="ChEBI" id="CHEBI:18248"/>
    </ligandPart>
</feature>
<dbReference type="Pfam" id="PF00067">
    <property type="entry name" value="p450"/>
    <property type="match status" value="1"/>
</dbReference>
<evidence type="ECO:0000256" key="9">
    <source>
        <dbReference type="ARBA" id="ARBA00023002"/>
    </source>
</evidence>
<feature type="chain" id="PRO_5043720320" description="Cytochrome P450 4C1-like" evidence="15">
    <location>
        <begin position="31"/>
        <end position="517"/>
    </location>
</feature>
<dbReference type="InterPro" id="IPR017972">
    <property type="entry name" value="Cyt_P450_CS"/>
</dbReference>
<dbReference type="GO" id="GO:0020037">
    <property type="term" value="F:heme binding"/>
    <property type="evidence" value="ECO:0007669"/>
    <property type="project" value="InterPro"/>
</dbReference>
<reference evidence="16" key="1">
    <citation type="submission" date="2022-12" db="EMBL/GenBank/DDBJ databases">
        <title>Chromosome-level genome assembly of the bean flower thrips Megalurothrips usitatus.</title>
        <authorList>
            <person name="Ma L."/>
            <person name="Liu Q."/>
            <person name="Li H."/>
            <person name="Cai W."/>
        </authorList>
    </citation>
    <scope>NUCLEOTIDE SEQUENCE</scope>
    <source>
        <strain evidence="16">Cailab_2022a</strain>
    </source>
</reference>
<comment type="similarity">
    <text evidence="4 14">Belongs to the cytochrome P450 family.</text>
</comment>
<dbReference type="GO" id="GO:0016705">
    <property type="term" value="F:oxidoreductase activity, acting on paired donors, with incorporation or reduction of molecular oxygen"/>
    <property type="evidence" value="ECO:0007669"/>
    <property type="project" value="InterPro"/>
</dbReference>
<dbReference type="PRINTS" id="PR00385">
    <property type="entry name" value="P450"/>
</dbReference>
<evidence type="ECO:0000313" key="17">
    <source>
        <dbReference type="Proteomes" id="UP001075354"/>
    </source>
</evidence>
<dbReference type="Gene3D" id="1.10.630.10">
    <property type="entry name" value="Cytochrome P450"/>
    <property type="match status" value="1"/>
</dbReference>
<evidence type="ECO:0000256" key="8">
    <source>
        <dbReference type="ARBA" id="ARBA00022848"/>
    </source>
</evidence>
<evidence type="ECO:0000256" key="6">
    <source>
        <dbReference type="ARBA" id="ARBA00022723"/>
    </source>
</evidence>
<dbReference type="PROSITE" id="PS00086">
    <property type="entry name" value="CYTOCHROME_P450"/>
    <property type="match status" value="1"/>
</dbReference>
<dbReference type="PANTHER" id="PTHR24291:SF189">
    <property type="entry name" value="CYTOCHROME P450 4C3-RELATED"/>
    <property type="match status" value="1"/>
</dbReference>
<accession>A0AAV7X6B5</accession>
<dbReference type="InterPro" id="IPR002401">
    <property type="entry name" value="Cyt_P450_E_grp-I"/>
</dbReference>
<dbReference type="EMBL" id="JAPTSV010000013">
    <property type="protein sequence ID" value="KAJ1521439.1"/>
    <property type="molecule type" value="Genomic_DNA"/>
</dbReference>
<feature type="signal peptide" evidence="15">
    <location>
        <begin position="1"/>
        <end position="30"/>
    </location>
</feature>
<keyword evidence="11 14" id="KW-0503">Monooxygenase</keyword>
<dbReference type="InterPro" id="IPR001128">
    <property type="entry name" value="Cyt_P450"/>
</dbReference>
<dbReference type="GO" id="GO:0005506">
    <property type="term" value="F:iron ion binding"/>
    <property type="evidence" value="ECO:0007669"/>
    <property type="project" value="InterPro"/>
</dbReference>